<dbReference type="RefSeq" id="WP_311793113.1">
    <property type="nucleotide sequence ID" value="NZ_JARPXS010000001.1"/>
</dbReference>
<proteinExistence type="predicted"/>
<comment type="caution">
    <text evidence="2">The sequence shown here is derived from an EMBL/GenBank/DDBJ whole genome shotgun (WGS) entry which is preliminary data.</text>
</comment>
<accession>A0AAJ2IX27</accession>
<evidence type="ECO:0000313" key="3">
    <source>
        <dbReference type="Proteomes" id="UP001257962"/>
    </source>
</evidence>
<dbReference type="EMBL" id="JARPYC010000001">
    <property type="protein sequence ID" value="MDT2665963.1"/>
    <property type="molecule type" value="Genomic_DNA"/>
</dbReference>
<sequence>MTKFELPEKPKKTNTSEDFNNLRKAVDELDKFDYAWKTHANKADRRINAANKYIEELERENQRLIAENVAVKTLVDNAKPQQALPVVPECVVEYIERCKRSDCGLIWAIRPDRDANDNSEKVYDWLFPNGVKLPNGMYPNPYEPDNLVRPDKENQIKFVRAWLDGYTVEKPQLFYLKNKIGLEDVGIDLIGYLNLFLTNGGYLTNNINRAKKFTKQEIDSMETGSYELVPVEDGE</sequence>
<reference evidence="2" key="1">
    <citation type="submission" date="2023-03" db="EMBL/GenBank/DDBJ databases">
        <authorList>
            <person name="Shen W."/>
            <person name="Cai J."/>
        </authorList>
    </citation>
    <scope>NUCLEOTIDE SEQUENCE</scope>
    <source>
        <strain evidence="2">Y3</strain>
    </source>
</reference>
<dbReference type="Proteomes" id="UP001257962">
    <property type="component" value="Unassembled WGS sequence"/>
</dbReference>
<feature type="coiled-coil region" evidence="1">
    <location>
        <begin position="40"/>
        <end position="74"/>
    </location>
</feature>
<dbReference type="Pfam" id="PF07852">
    <property type="entry name" value="DUF1642"/>
    <property type="match status" value="1"/>
</dbReference>
<name>A0AAJ2IX27_9LACT</name>
<dbReference type="InterPro" id="IPR012865">
    <property type="entry name" value="DUF1642"/>
</dbReference>
<organism evidence="2 3">
    <name type="scientific">Lactococcus petauri</name>
    <dbReference type="NCBI Taxonomy" id="1940789"/>
    <lineage>
        <taxon>Bacteria</taxon>
        <taxon>Bacillati</taxon>
        <taxon>Bacillota</taxon>
        <taxon>Bacilli</taxon>
        <taxon>Lactobacillales</taxon>
        <taxon>Streptococcaceae</taxon>
        <taxon>Lactococcus</taxon>
    </lineage>
</organism>
<gene>
    <name evidence="2" type="ORF">P7D34_01785</name>
</gene>
<evidence type="ECO:0000256" key="1">
    <source>
        <dbReference type="SAM" id="Coils"/>
    </source>
</evidence>
<keyword evidence="1" id="KW-0175">Coiled coil</keyword>
<dbReference type="AlphaFoldDB" id="A0AAJ2IX27"/>
<evidence type="ECO:0000313" key="2">
    <source>
        <dbReference type="EMBL" id="MDT2665963.1"/>
    </source>
</evidence>
<protein>
    <submittedName>
        <fullName evidence="2">DUF1642 domain-containing protein</fullName>
    </submittedName>
</protein>